<dbReference type="Proteomes" id="UP000093053">
    <property type="component" value="Chromosome"/>
</dbReference>
<dbReference type="STRING" id="1586287.BBK82_46280"/>
<dbReference type="EMBL" id="CP016793">
    <property type="protein sequence ID" value="ANZ42249.1"/>
    <property type="molecule type" value="Genomic_DNA"/>
</dbReference>
<reference evidence="3 4" key="1">
    <citation type="submission" date="2016-07" db="EMBL/GenBank/DDBJ databases">
        <title>Complete genome sequence of the Lentzea guizhouensis DHS C013.</title>
        <authorList>
            <person name="Cao C."/>
        </authorList>
    </citation>
    <scope>NUCLEOTIDE SEQUENCE [LARGE SCALE GENOMIC DNA]</scope>
    <source>
        <strain evidence="3 4">DHS C013</strain>
    </source>
</reference>
<name>A0A1B2HWY3_9PSEU</name>
<organism evidence="3 4">
    <name type="scientific">Lentzea guizhouensis</name>
    <dbReference type="NCBI Taxonomy" id="1586287"/>
    <lineage>
        <taxon>Bacteria</taxon>
        <taxon>Bacillati</taxon>
        <taxon>Actinomycetota</taxon>
        <taxon>Actinomycetes</taxon>
        <taxon>Pseudonocardiales</taxon>
        <taxon>Pseudonocardiaceae</taxon>
        <taxon>Lentzea</taxon>
    </lineage>
</organism>
<keyword evidence="1" id="KW-0732">Signal</keyword>
<dbReference type="InterPro" id="IPR035992">
    <property type="entry name" value="Ricin_B-like_lectins"/>
</dbReference>
<accession>A0A1B2HWY3</accession>
<feature type="signal peptide" evidence="1">
    <location>
        <begin position="1"/>
        <end position="29"/>
    </location>
</feature>
<keyword evidence="4" id="KW-1185">Reference proteome</keyword>
<dbReference type="AlphaFoldDB" id="A0A1B2HWY3"/>
<feature type="chain" id="PRO_5008538785" description="Ricin B lectin domain-containing protein" evidence="1">
    <location>
        <begin position="30"/>
        <end position="154"/>
    </location>
</feature>
<evidence type="ECO:0000313" key="3">
    <source>
        <dbReference type="EMBL" id="ANZ42249.1"/>
    </source>
</evidence>
<dbReference type="Gene3D" id="2.80.10.50">
    <property type="match status" value="1"/>
</dbReference>
<dbReference type="SUPFAM" id="SSF50370">
    <property type="entry name" value="Ricin B-like lectins"/>
    <property type="match status" value="1"/>
</dbReference>
<feature type="domain" description="Ricin B lectin" evidence="2">
    <location>
        <begin position="40"/>
        <end position="142"/>
    </location>
</feature>
<evidence type="ECO:0000256" key="1">
    <source>
        <dbReference type="SAM" id="SignalP"/>
    </source>
</evidence>
<dbReference type="CDD" id="cd23415">
    <property type="entry name" value="beta-trefoil_Ricin_AH"/>
    <property type="match status" value="1"/>
</dbReference>
<proteinExistence type="predicted"/>
<sequence length="154" mass="15503">MTRRFVGTGAAVAAAATLLLGAASGTATATTGQQEAAGINIKHASVRTCLDSNAAGAVYTHNCNGNDYQEWENYTPGKFRNKATQRCLGSNGNSVFTTANCAAGSTNWTTTSGSPKHIKHATTGVCLHNAGGHGSAVGLAACGSATRWSTLAAG</sequence>
<protein>
    <recommendedName>
        <fullName evidence="2">Ricin B lectin domain-containing protein</fullName>
    </recommendedName>
</protein>
<evidence type="ECO:0000259" key="2">
    <source>
        <dbReference type="Pfam" id="PF00652"/>
    </source>
</evidence>
<dbReference type="InterPro" id="IPR000772">
    <property type="entry name" value="Ricin_B_lectin"/>
</dbReference>
<evidence type="ECO:0000313" key="4">
    <source>
        <dbReference type="Proteomes" id="UP000093053"/>
    </source>
</evidence>
<dbReference type="KEGG" id="led:BBK82_46280"/>
<dbReference type="Pfam" id="PF00652">
    <property type="entry name" value="Ricin_B_lectin"/>
    <property type="match status" value="1"/>
</dbReference>
<gene>
    <name evidence="3" type="ORF">BBK82_46280</name>
</gene>
<dbReference type="PROSITE" id="PS50231">
    <property type="entry name" value="RICIN_B_LECTIN"/>
    <property type="match status" value="1"/>
</dbReference>